<gene>
    <name evidence="1" type="ORF">Spp001_05</name>
</gene>
<protein>
    <submittedName>
        <fullName evidence="1">Uncharacterized protein</fullName>
    </submittedName>
</protein>
<dbReference type="KEGG" id="vg:18505266"/>
<dbReference type="InterPro" id="IPR020288">
    <property type="entry name" value="Sheath_initiator"/>
</dbReference>
<reference evidence="1" key="1">
    <citation type="submission" date="2016-09" db="EMBL/GenBank/DDBJ databases">
        <title>The novel Shewanella putrefaciens-infecting bacteriophage Spp001: Ggenome sequence and lytic enzymes.</title>
        <authorList>
            <person name="Han F."/>
        </authorList>
    </citation>
    <scope>NUCLEOTIDE SEQUENCE</scope>
</reference>
<evidence type="ECO:0000313" key="2">
    <source>
        <dbReference type="Proteomes" id="UP000019368"/>
    </source>
</evidence>
<name>W6E865_9CAUD</name>
<dbReference type="EMBL" id="KJ002054">
    <property type="protein sequence ID" value="AHJ10513.1"/>
    <property type="molecule type" value="Genomic_DNA"/>
</dbReference>
<keyword evidence="2" id="KW-1185">Reference proteome</keyword>
<sequence length="115" mass="12840">MNLRLDPETHDLIVGRSISRVSGKELCLQNVKCKLLCFLGEKKRHPDLGLPWQSVLDRSYDLHAMKLAINEAIVSTPHVKAVTKLELIADNTTRVLRVIFEATTDYGTIGTEVAV</sequence>
<dbReference type="Proteomes" id="UP000019368">
    <property type="component" value="Segment"/>
</dbReference>
<dbReference type="OrthoDB" id="17165at10239"/>
<dbReference type="RefSeq" id="YP_009008825.1">
    <property type="nucleotide sequence ID" value="NC_023594.2"/>
</dbReference>
<organism evidence="1 2">
    <name type="scientific">Shewanella phage Spp001</name>
    <dbReference type="NCBI Taxonomy" id="1445859"/>
    <lineage>
        <taxon>Viruses</taxon>
        <taxon>Duplodnaviria</taxon>
        <taxon>Heunggongvirae</taxon>
        <taxon>Uroviricota</taxon>
        <taxon>Caudoviricetes</taxon>
        <taxon>Chaseviridae</taxon>
        <taxon>Nefertitivirinae</taxon>
        <taxon>Yushanvirus</taxon>
        <taxon>Yushanvirus Spp001</taxon>
    </lineage>
</organism>
<dbReference type="Pfam" id="PF10934">
    <property type="entry name" value="Sheath_initiator"/>
    <property type="match status" value="1"/>
</dbReference>
<accession>W6E865</accession>
<proteinExistence type="predicted"/>
<evidence type="ECO:0000313" key="1">
    <source>
        <dbReference type="EMBL" id="AHJ10513.1"/>
    </source>
</evidence>
<dbReference type="GeneID" id="18505266"/>